<gene>
    <name evidence="1" type="ORF">Ari01nite_20180</name>
</gene>
<accession>A0A919MTA8</accession>
<evidence type="ECO:0000313" key="1">
    <source>
        <dbReference type="EMBL" id="GIE94553.1"/>
    </source>
</evidence>
<name>A0A919MTA8_9ACTN</name>
<dbReference type="EMBL" id="BOMV01000014">
    <property type="protein sequence ID" value="GIE94553.1"/>
    <property type="molecule type" value="Genomic_DNA"/>
</dbReference>
<keyword evidence="2" id="KW-1185">Reference proteome</keyword>
<reference evidence="1" key="1">
    <citation type="submission" date="2021-01" db="EMBL/GenBank/DDBJ databases">
        <title>Whole genome shotgun sequence of Actinoplanes rishiriensis NBRC 108556.</title>
        <authorList>
            <person name="Komaki H."/>
            <person name="Tamura T."/>
        </authorList>
    </citation>
    <scope>NUCLEOTIDE SEQUENCE</scope>
    <source>
        <strain evidence="1">NBRC 108556</strain>
    </source>
</reference>
<protein>
    <submittedName>
        <fullName evidence="1">Uncharacterized protein</fullName>
    </submittedName>
</protein>
<dbReference type="Proteomes" id="UP000636960">
    <property type="component" value="Unassembled WGS sequence"/>
</dbReference>
<dbReference type="RefSeq" id="WP_203780880.1">
    <property type="nucleotide sequence ID" value="NZ_BOMV01000014.1"/>
</dbReference>
<organism evidence="1 2">
    <name type="scientific">Paractinoplanes rishiriensis</name>
    <dbReference type="NCBI Taxonomy" id="1050105"/>
    <lineage>
        <taxon>Bacteria</taxon>
        <taxon>Bacillati</taxon>
        <taxon>Actinomycetota</taxon>
        <taxon>Actinomycetes</taxon>
        <taxon>Micromonosporales</taxon>
        <taxon>Micromonosporaceae</taxon>
        <taxon>Paractinoplanes</taxon>
    </lineage>
</organism>
<dbReference type="AlphaFoldDB" id="A0A919MTA8"/>
<sequence length="118" mass="12431">MPHLPEKTLAAIGRMTVAAADLEHLLAGLSADPAATFARPGAALGEAREAVRAASGHQVAAVEAAATQLAVAQSALRRLWLTEAPADSAAFDEITAHLRRCHDWLAQHLRSARNVVLQ</sequence>
<proteinExistence type="predicted"/>
<evidence type="ECO:0000313" key="2">
    <source>
        <dbReference type="Proteomes" id="UP000636960"/>
    </source>
</evidence>
<comment type="caution">
    <text evidence="1">The sequence shown here is derived from an EMBL/GenBank/DDBJ whole genome shotgun (WGS) entry which is preliminary data.</text>
</comment>